<evidence type="ECO:0000313" key="3">
    <source>
        <dbReference type="Proteomes" id="UP000646548"/>
    </source>
</evidence>
<evidence type="ECO:0000256" key="1">
    <source>
        <dbReference type="SAM" id="MobiDB-lite"/>
    </source>
</evidence>
<protein>
    <submittedName>
        <fullName evidence="2">Uncharacterized protein</fullName>
    </submittedName>
</protein>
<proteinExistence type="predicted"/>
<gene>
    <name evidence="2" type="ORF">FQA47_010202</name>
</gene>
<comment type="caution">
    <text evidence="2">The sequence shown here is derived from an EMBL/GenBank/DDBJ whole genome shotgun (WGS) entry which is preliminary data.</text>
</comment>
<evidence type="ECO:0000313" key="2">
    <source>
        <dbReference type="EMBL" id="KAF6720181.1"/>
    </source>
</evidence>
<dbReference type="EMBL" id="WKFB01000529">
    <property type="protein sequence ID" value="KAF6720181.1"/>
    <property type="molecule type" value="Genomic_DNA"/>
</dbReference>
<name>A0A834F482_ORYME</name>
<dbReference type="Proteomes" id="UP000646548">
    <property type="component" value="Unassembled WGS sequence"/>
</dbReference>
<sequence length="88" mass="9799">MRAGGAARRLDRPLNPIRTSSSSWRPLRSLSARSLCSETRLRSAAEHIPLFLSVRYPKKRDKKAHRQLDAVKRNSEGVCRACSGSVPA</sequence>
<accession>A0A834F482</accession>
<dbReference type="AlphaFoldDB" id="A0A834F482"/>
<organism evidence="2 3">
    <name type="scientific">Oryzias melastigma</name>
    <name type="common">Marine medaka</name>
    <dbReference type="NCBI Taxonomy" id="30732"/>
    <lineage>
        <taxon>Eukaryota</taxon>
        <taxon>Metazoa</taxon>
        <taxon>Chordata</taxon>
        <taxon>Craniata</taxon>
        <taxon>Vertebrata</taxon>
        <taxon>Euteleostomi</taxon>
        <taxon>Actinopterygii</taxon>
        <taxon>Neopterygii</taxon>
        <taxon>Teleostei</taxon>
        <taxon>Neoteleostei</taxon>
        <taxon>Acanthomorphata</taxon>
        <taxon>Ovalentaria</taxon>
        <taxon>Atherinomorphae</taxon>
        <taxon>Beloniformes</taxon>
        <taxon>Adrianichthyidae</taxon>
        <taxon>Oryziinae</taxon>
        <taxon>Oryzias</taxon>
    </lineage>
</organism>
<reference evidence="2" key="1">
    <citation type="journal article" name="BMC Genomics">
        <title>Long-read sequencing and de novo genome assembly of marine medaka (Oryzias melastigma).</title>
        <authorList>
            <person name="Liang P."/>
            <person name="Saqib H.S.A."/>
            <person name="Ni X."/>
            <person name="Shen Y."/>
        </authorList>
    </citation>
    <scope>NUCLEOTIDE SEQUENCE</scope>
    <source>
        <strain evidence="2">Bigg-433</strain>
    </source>
</reference>
<feature type="region of interest" description="Disordered" evidence="1">
    <location>
        <begin position="1"/>
        <end position="23"/>
    </location>
</feature>